<evidence type="ECO:0000256" key="8">
    <source>
        <dbReference type="ARBA" id="ARBA00023315"/>
    </source>
</evidence>
<gene>
    <name evidence="13" type="ORF">UMAG_03657</name>
</gene>
<dbReference type="VEuPathDB" id="FungiDB:UMAG_03657"/>
<dbReference type="AlphaFoldDB" id="Q96VE4"/>
<keyword evidence="6" id="KW-0443">Lipid metabolism</keyword>
<keyword evidence="8" id="KW-0012">Acyltransferase</keyword>
<name>Q96VE4_MYCMD</name>
<evidence type="ECO:0000256" key="3">
    <source>
        <dbReference type="ARBA" id="ARBA00022679"/>
    </source>
</evidence>
<evidence type="ECO:0000256" key="5">
    <source>
        <dbReference type="ARBA" id="ARBA00022989"/>
    </source>
</evidence>
<dbReference type="PANTHER" id="PTHR23063:SF60">
    <property type="entry name" value="LYSOPHOSPHATIDIC ACID:OLEOYL-COA ACYLTRANSFERASE 1"/>
    <property type="match status" value="1"/>
</dbReference>
<dbReference type="GO" id="GO:0016020">
    <property type="term" value="C:membrane"/>
    <property type="evidence" value="ECO:0007669"/>
    <property type="project" value="UniProtKB-SubCell"/>
</dbReference>
<feature type="region of interest" description="Disordered" evidence="9">
    <location>
        <begin position="145"/>
        <end position="173"/>
    </location>
</feature>
<accession>A0A0D1DV17</accession>
<evidence type="ECO:0000313" key="13">
    <source>
        <dbReference type="EMBL" id="KIS68074.1"/>
    </source>
</evidence>
<dbReference type="GeneID" id="23564060"/>
<dbReference type="Proteomes" id="UP000000561">
    <property type="component" value="Chromosome 10"/>
</dbReference>
<dbReference type="eggNOG" id="KOG2898">
    <property type="taxonomic scope" value="Eukaryota"/>
</dbReference>
<sequence>MAEKYSRFRDPGTGIQVFLTPVCSSSTSMNSGLASARLTTWMLTPIWILLGLVRSLLALVGWLIYVCGSAVGLRLVLFALGFVRLPLDPGDNKRDPDRCKRQRVQPQKRDLVLANHSSWIDLLIVAYLYPGVKFLVPVIDDARTPQTTPPNAHAQSVPRRTPKKNAMSAHTNMDTRTPSAADIVVTGYAILGLSQAIWFVGGLAPSRAQLDAATRVYASIDRAISHASCALVMFPEGTTCNNRALLSMSVLPTCAPATIRTTHLVTLKYSPPTRTSISSIYTTRTPHNSIVRHAARLVFLCSPLRSVLLKSAVLPSHPTAWPDHVASAISNLARLKTTTIHWSAKADFLHMVETRSRRA</sequence>
<keyword evidence="7 10" id="KW-0472">Membrane</keyword>
<keyword evidence="5 10" id="KW-1133">Transmembrane helix</keyword>
<keyword evidence="3" id="KW-0808">Transferase</keyword>
<dbReference type="RefSeq" id="XP_011390144.1">
    <property type="nucleotide sequence ID" value="XM_011391842.1"/>
</dbReference>
<accession>Q96VE4</accession>
<evidence type="ECO:0000313" key="12">
    <source>
        <dbReference type="EMBL" id="CAC41654.1"/>
    </source>
</evidence>
<comment type="similarity">
    <text evidence="2">Belongs to the 1-acyl-sn-glycerol-3-phosphate acyltransferase family.</text>
</comment>
<evidence type="ECO:0000256" key="6">
    <source>
        <dbReference type="ARBA" id="ARBA00023098"/>
    </source>
</evidence>
<dbReference type="InterPro" id="IPR002123">
    <property type="entry name" value="Plipid/glycerol_acylTrfase"/>
</dbReference>
<dbReference type="STRING" id="237631.A0A0D1DV17"/>
<dbReference type="GO" id="GO:0016746">
    <property type="term" value="F:acyltransferase activity"/>
    <property type="evidence" value="ECO:0007669"/>
    <property type="project" value="UniProtKB-KW"/>
</dbReference>
<dbReference type="OrthoDB" id="272512at2759"/>
<reference evidence="14" key="5">
    <citation type="submission" date="2014-09" db="EMBL/GenBank/DDBJ databases">
        <authorList>
            <person name="Gueldener U."/>
            <person name="Muensterkoetter M."/>
            <person name="Walter M.C."/>
            <person name="Mannhaupt G."/>
            <person name="Kahmann R."/>
        </authorList>
    </citation>
    <scope>GENOME REANNOTATION</scope>
    <source>
        <strain evidence="14">521 / FGSC 9021</strain>
    </source>
</reference>
<dbReference type="KEGG" id="uma:UMAG_03657"/>
<comment type="subcellular location">
    <subcellularLocation>
        <location evidence="1">Membrane</location>
    </subcellularLocation>
</comment>
<reference evidence="12" key="1">
    <citation type="submission" date="2001-06" db="EMBL/GenBank/DDBJ databases">
        <title>The bW/bE heterodimer regulates a distinct set of genes in Ustilago maydis.</title>
        <authorList>
            <person name="Brachmann A."/>
            <person name="Weinzierl G."/>
            <person name="Kaemper J."/>
            <person name="Kahmann R."/>
        </authorList>
    </citation>
    <scope>NUCLEOTIDE SEQUENCE</scope>
</reference>
<dbReference type="GO" id="GO:0006629">
    <property type="term" value="P:lipid metabolic process"/>
    <property type="evidence" value="ECO:0007669"/>
    <property type="project" value="UniProtKB-KW"/>
</dbReference>
<evidence type="ECO:0000313" key="14">
    <source>
        <dbReference type="Proteomes" id="UP000000561"/>
    </source>
</evidence>
<evidence type="ECO:0000256" key="10">
    <source>
        <dbReference type="SAM" id="Phobius"/>
    </source>
</evidence>
<evidence type="ECO:0000256" key="4">
    <source>
        <dbReference type="ARBA" id="ARBA00022692"/>
    </source>
</evidence>
<reference evidence="13" key="4">
    <citation type="submission" date="2014-09" db="EMBL/GenBank/DDBJ databases">
        <authorList>
            <person name="Guldener U."/>
            <person name="Munsterkotter M."/>
            <person name="Walter M.C."/>
            <person name="Mannhaupt G."/>
            <person name="Kahmann R."/>
        </authorList>
    </citation>
    <scope>NUCLEOTIDE SEQUENCE</scope>
    <source>
        <strain evidence="13">521</strain>
    </source>
</reference>
<dbReference type="EMBL" id="CM003149">
    <property type="protein sequence ID" value="KIS68074.1"/>
    <property type="molecule type" value="Genomic_DNA"/>
</dbReference>
<evidence type="ECO:0000259" key="11">
    <source>
        <dbReference type="SMART" id="SM00563"/>
    </source>
</evidence>
<evidence type="ECO:0000256" key="7">
    <source>
        <dbReference type="ARBA" id="ARBA00023136"/>
    </source>
</evidence>
<keyword evidence="4 10" id="KW-0812">Transmembrane</keyword>
<feature type="compositionally biased region" description="Polar residues" evidence="9">
    <location>
        <begin position="145"/>
        <end position="154"/>
    </location>
</feature>
<organism evidence="12">
    <name type="scientific">Mycosarcoma maydis</name>
    <name type="common">Corn smut fungus</name>
    <name type="synonym">Ustilago maydis</name>
    <dbReference type="NCBI Taxonomy" id="5270"/>
    <lineage>
        <taxon>Eukaryota</taxon>
        <taxon>Fungi</taxon>
        <taxon>Dikarya</taxon>
        <taxon>Basidiomycota</taxon>
        <taxon>Ustilaginomycotina</taxon>
        <taxon>Ustilaginomycetes</taxon>
        <taxon>Ustilaginales</taxon>
        <taxon>Ustilaginaceae</taxon>
        <taxon>Mycosarcoma</taxon>
    </lineage>
</organism>
<evidence type="ECO:0000256" key="2">
    <source>
        <dbReference type="ARBA" id="ARBA00008655"/>
    </source>
</evidence>
<feature type="transmembrane region" description="Helical" evidence="10">
    <location>
        <begin position="63"/>
        <end position="85"/>
    </location>
</feature>
<feature type="domain" description="Phospholipid/glycerol acyltransferase" evidence="11">
    <location>
        <begin position="110"/>
        <end position="262"/>
    </location>
</feature>
<reference evidence="13" key="2">
    <citation type="submission" date="2003-07" db="EMBL/GenBank/DDBJ databases">
        <authorList>
            <person name="Birren B."/>
            <person name="Nusbaum C."/>
            <person name="Abebe A."/>
            <person name="Abouelleil A."/>
            <person name="Adekoya E."/>
            <person name="Ait-zahra M."/>
            <person name="Allen N."/>
            <person name="Allen T."/>
            <person name="An P."/>
            <person name="Anderson M."/>
            <person name="Anderson S."/>
            <person name="Arachchi H."/>
            <person name="Armbruster J."/>
            <person name="Bachantsang P."/>
            <person name="Baldwin J."/>
            <person name="Barry A."/>
            <person name="Bayul T."/>
            <person name="Blitshsteyn B."/>
            <person name="Bloom T."/>
            <person name="Blye J."/>
            <person name="Boguslavskiy L."/>
            <person name="Borowsky M."/>
            <person name="Boukhgalter B."/>
            <person name="Brunache A."/>
            <person name="Butler J."/>
            <person name="Calixte N."/>
            <person name="Calvo S."/>
            <person name="Camarata J."/>
            <person name="Campo K."/>
            <person name="Chang J."/>
            <person name="Cheshatsang Y."/>
            <person name="Citroen M."/>
            <person name="Collymore A."/>
            <person name="Considine T."/>
            <person name="Cook A."/>
            <person name="Cooke P."/>
            <person name="Corum B."/>
            <person name="Cuomo C."/>
            <person name="David R."/>
            <person name="Dawoe T."/>
            <person name="Degray S."/>
            <person name="Dodge S."/>
            <person name="Dooley K."/>
            <person name="Dorje P."/>
            <person name="Dorjee K."/>
            <person name="Dorris L."/>
            <person name="Duffey N."/>
            <person name="Dupes A."/>
            <person name="Elkins T."/>
            <person name="Engels R."/>
            <person name="Erickson J."/>
            <person name="Farina A."/>
            <person name="Faro S."/>
            <person name="Ferreira P."/>
            <person name="Fischer H."/>
            <person name="Fitzgerald M."/>
            <person name="Foley K."/>
            <person name="Gage D."/>
            <person name="Galagan J."/>
            <person name="Gearin G."/>
            <person name="Gnerre S."/>
            <person name="Gnirke A."/>
            <person name="Goyette A."/>
            <person name="Graham J."/>
            <person name="Grandbois E."/>
            <person name="Gyaltsen K."/>
            <person name="Hafez N."/>
            <person name="Hagopian D."/>
            <person name="Hagos B."/>
            <person name="Hall J."/>
            <person name="Hatcher B."/>
            <person name="Heller A."/>
            <person name="Higgins H."/>
            <person name="Honan T."/>
            <person name="Horn A."/>
            <person name="Houde N."/>
            <person name="Hughes L."/>
            <person name="Hulme W."/>
            <person name="Husby E."/>
            <person name="Iliev I."/>
            <person name="Jaffe D."/>
            <person name="Jones C."/>
            <person name="Kamal M."/>
            <person name="Kamat A."/>
            <person name="Kamvysselis M."/>
            <person name="Karlsson E."/>
            <person name="Kells C."/>
            <person name="Kieu A."/>
            <person name="Kisner P."/>
            <person name="Kodira C."/>
            <person name="Kulbokas E."/>
            <person name="Labutti K."/>
            <person name="Lama D."/>
            <person name="Landers T."/>
            <person name="Leger J."/>
            <person name="Levine S."/>
            <person name="Lewis D."/>
            <person name="Lewis T."/>
            <person name="Lindblad-toh K."/>
            <person name="Liu X."/>
            <person name="Lokyitsang T."/>
            <person name="Lokyitsang Y."/>
            <person name="Lucien O."/>
            <person name="Lui A."/>
            <person name="Ma L.J."/>
            <person name="Mabbitt R."/>
            <person name="Macdonald J."/>
            <person name="Maclean C."/>
            <person name="Major J."/>
            <person name="Manning J."/>
            <person name="Marabella R."/>
            <person name="Maru K."/>
            <person name="Matthews C."/>
            <person name="Mauceli E."/>
            <person name="Mccarthy M."/>
            <person name="Mcdonough S."/>
            <person name="Mcghee T."/>
            <person name="Meldrim J."/>
            <person name="Meneus L."/>
            <person name="Mesirov J."/>
            <person name="Mihalev A."/>
            <person name="Mihova T."/>
            <person name="Mikkelsen T."/>
            <person name="Mlenga V."/>
            <person name="Moru K."/>
            <person name="Mozes J."/>
            <person name="Mulrain L."/>
            <person name="Munson G."/>
            <person name="Naylor J."/>
            <person name="Newes C."/>
            <person name="Nguyen C."/>
            <person name="Nguyen N."/>
            <person name="Nguyen T."/>
            <person name="Nicol R."/>
            <person name="Nielsen C."/>
            <person name="Nizzari M."/>
            <person name="Norbu C."/>
            <person name="Norbu N."/>
            <person name="O'donnell P."/>
            <person name="Okoawo O."/>
            <person name="O'leary S."/>
            <person name="Omotosho B."/>
            <person name="O'neill K."/>
            <person name="Osman S."/>
            <person name="Parker S."/>
            <person name="Perrin D."/>
            <person name="Phunkhang P."/>
            <person name="Piqani B."/>
            <person name="Purcell S."/>
            <person name="Rachupka T."/>
            <person name="Ramasamy U."/>
            <person name="Rameau R."/>
            <person name="Ray V."/>
            <person name="Raymond C."/>
            <person name="Retta R."/>
            <person name="Richardson S."/>
            <person name="Rise C."/>
            <person name="Rodriguez J."/>
            <person name="Rogers J."/>
            <person name="Rogov P."/>
            <person name="Rutman M."/>
            <person name="Schupbach R."/>
            <person name="Seaman C."/>
            <person name="Settipalli S."/>
            <person name="Sharpe T."/>
            <person name="Sheridan J."/>
            <person name="Sherpa N."/>
            <person name="Shi J."/>
            <person name="Smirnov S."/>
            <person name="Smith C."/>
            <person name="Sougnez C."/>
            <person name="Spencer B."/>
            <person name="Stalker J."/>
            <person name="Stange-thomann N."/>
            <person name="Stavropoulos S."/>
            <person name="Stetson K."/>
            <person name="Stone C."/>
            <person name="Stone S."/>
            <person name="Stubbs M."/>
            <person name="Talamas J."/>
            <person name="Tchuinga P."/>
            <person name="Tenzing P."/>
            <person name="Tesfaye S."/>
            <person name="Theodore J."/>
            <person name="Thoulutsang Y."/>
            <person name="Topham K."/>
            <person name="Towey S."/>
            <person name="Tsamla T."/>
            <person name="Tsomo N."/>
            <person name="Vallee D."/>
            <person name="Vassiliev H."/>
            <person name="Venkataraman V."/>
            <person name="Vinson J."/>
            <person name="Vo A."/>
            <person name="Wade C."/>
            <person name="Wang S."/>
            <person name="Wangchuk T."/>
            <person name="Wangdi T."/>
            <person name="Whittaker C."/>
            <person name="Wilkinson J."/>
            <person name="Wu Y."/>
            <person name="Wyman D."/>
            <person name="Yadav S."/>
            <person name="Yang S."/>
            <person name="Yang X."/>
            <person name="Yeager S."/>
            <person name="Yee E."/>
            <person name="Young G."/>
            <person name="Zainoun J."/>
            <person name="Zembeck L."/>
            <person name="Zimmer A."/>
            <person name="Zody M."/>
            <person name="Lander E."/>
        </authorList>
    </citation>
    <scope>NUCLEOTIDE SEQUENCE</scope>
    <source>
        <strain evidence="13">521</strain>
    </source>
</reference>
<dbReference type="SMART" id="SM00563">
    <property type="entry name" value="PlsC"/>
    <property type="match status" value="1"/>
</dbReference>
<keyword evidence="14" id="KW-1185">Reference proteome</keyword>
<reference evidence="13 14" key="3">
    <citation type="journal article" date="2006" name="Nature">
        <title>Insights from the genome of the biotrophic fungal plant pathogen Ustilago maydis.</title>
        <authorList>
            <person name="Kamper J."/>
            <person name="Kahmann R."/>
            <person name="Bolker M."/>
            <person name="Ma L.J."/>
            <person name="Brefort T."/>
            <person name="Saville B.J."/>
            <person name="Banuett F."/>
            <person name="Kronstad J.W."/>
            <person name="Gold S.E."/>
            <person name="Muller O."/>
            <person name="Perlin M.H."/>
            <person name="Wosten H.A."/>
            <person name="de Vries R."/>
            <person name="Ruiz-Herrera J."/>
            <person name="Reynaga-Pena C.G."/>
            <person name="Snetselaar K."/>
            <person name="McCann M."/>
            <person name="Perez-Martin J."/>
            <person name="Feldbrugge M."/>
            <person name="Basse C.W."/>
            <person name="Steinberg G."/>
            <person name="Ibeas J.I."/>
            <person name="Holloman W."/>
            <person name="Guzman P."/>
            <person name="Farman M."/>
            <person name="Stajich J.E."/>
            <person name="Sentandreu R."/>
            <person name="Gonzalez-Prieto J.M."/>
            <person name="Kennell J.C."/>
            <person name="Molina L."/>
            <person name="Schirawski J."/>
            <person name="Mendoza-Mendoza A."/>
            <person name="Greilinger D."/>
            <person name="Munch K."/>
            <person name="Rossel N."/>
            <person name="Scherer M."/>
            <person name="Vranes M."/>
            <person name="Ladendorf O."/>
            <person name="Vincon V."/>
            <person name="Fuchs U."/>
            <person name="Sandrock B."/>
            <person name="Meng S."/>
            <person name="Ho E.C."/>
            <person name="Cahill M.J."/>
            <person name="Boyce K.J."/>
            <person name="Klose J."/>
            <person name="Klosterman S.J."/>
            <person name="Deelstra H.J."/>
            <person name="Ortiz-Castellanos L."/>
            <person name="Li W."/>
            <person name="Sanchez-Alonso P."/>
            <person name="Schreier P.H."/>
            <person name="Hauser-Hahn I."/>
            <person name="Vaupel M."/>
            <person name="Koopmann E."/>
            <person name="Friedrich G."/>
            <person name="Voss H."/>
            <person name="Schluter T."/>
            <person name="Margolis J."/>
            <person name="Platt D."/>
            <person name="Swimmer C."/>
            <person name="Gnirke A."/>
            <person name="Chen F."/>
            <person name="Vysotskaia V."/>
            <person name="Mannhaupt G."/>
            <person name="Guldener U."/>
            <person name="Munsterkotter M."/>
            <person name="Haase D."/>
            <person name="Oesterheld M."/>
            <person name="Mewes H.W."/>
            <person name="Mauceli E.W."/>
            <person name="DeCaprio D."/>
            <person name="Wade C.M."/>
            <person name="Butler J."/>
            <person name="Young S."/>
            <person name="Jaffe D.B."/>
            <person name="Calvo S."/>
            <person name="Nusbaum C."/>
            <person name="Galagan J."/>
            <person name="Birren B.W."/>
        </authorList>
    </citation>
    <scope>NUCLEOTIDE SEQUENCE [LARGE SCALE GENOMIC DNA]</scope>
    <source>
        <strain evidence="13">521</strain>
        <strain evidence="14">521 / FGSC 9021</strain>
    </source>
</reference>
<dbReference type="EMBL" id="AJ315579">
    <property type="protein sequence ID" value="CAC41654.1"/>
    <property type="molecule type" value="Genomic_DNA"/>
</dbReference>
<evidence type="ECO:0000256" key="9">
    <source>
        <dbReference type="SAM" id="MobiDB-lite"/>
    </source>
</evidence>
<accession>Q4P8A6</accession>
<evidence type="ECO:0000256" key="1">
    <source>
        <dbReference type="ARBA" id="ARBA00004370"/>
    </source>
</evidence>
<dbReference type="OMA" id="CAPATIR"/>
<proteinExistence type="inferred from homology"/>
<protein>
    <recommendedName>
        <fullName evidence="11">Phospholipid/glycerol acyltransferase domain-containing protein</fullName>
    </recommendedName>
</protein>
<dbReference type="PANTHER" id="PTHR23063">
    <property type="entry name" value="PHOSPHOLIPID ACYLTRANSFERASE"/>
    <property type="match status" value="1"/>
</dbReference>